<comment type="caution">
    <text evidence="1">The sequence shown here is derived from an EMBL/GenBank/DDBJ whole genome shotgun (WGS) entry which is preliminary data.</text>
</comment>
<protein>
    <submittedName>
        <fullName evidence="1">Uncharacterized protein</fullName>
    </submittedName>
</protein>
<dbReference type="EMBL" id="CM037153">
    <property type="protein sequence ID" value="KAH7858868.1"/>
    <property type="molecule type" value="Genomic_DNA"/>
</dbReference>
<accession>A0ACB7YZV4</accession>
<dbReference type="Proteomes" id="UP000828048">
    <property type="component" value="Chromosome 3"/>
</dbReference>
<proteinExistence type="predicted"/>
<reference evidence="1 2" key="1">
    <citation type="journal article" date="2021" name="Hortic Res">
        <title>High-quality reference genome and annotation aids understanding of berry development for evergreen blueberry (Vaccinium darrowii).</title>
        <authorList>
            <person name="Yu J."/>
            <person name="Hulse-Kemp A.M."/>
            <person name="Babiker E."/>
            <person name="Staton M."/>
        </authorList>
    </citation>
    <scope>NUCLEOTIDE SEQUENCE [LARGE SCALE GENOMIC DNA]</scope>
    <source>
        <strain evidence="2">cv. NJ 8807/NJ 8810</strain>
        <tissue evidence="1">Young leaf</tissue>
    </source>
</reference>
<sequence length="353" mass="39525">MVVLFEVSSSTTGSLDSDRRTSATKKGRKRKRNPPPPPSASEPLQQETPTEARQEEGETIEKFLEALANKSLVALVKEAVHKYGDPEYIQSIRHVADLDPALRKICVEVYGKACFNAETLTSVYGEYGEIENYCFLDHNWYLGGTSRLSARAHILFKHRYGARKVLKMPHITIGKDTYAVSMLASLIGDLAHPRRFTSDFRFRGGAQSALVVEEPGENLIDLFGKDYLVKLVTEAISMYPDFIKSLEKQVSLDPLPAGLRCSARTTVLPALASFYGKYGEIEECTATYGCANILYKNRNSAREALKDPKPTAGMNPLPWCRPGPEVVYHHIWKLTGDSWSWIPPHLTRKVHPI</sequence>
<name>A0ACB7YZV4_9ERIC</name>
<evidence type="ECO:0000313" key="1">
    <source>
        <dbReference type="EMBL" id="KAH7858868.1"/>
    </source>
</evidence>
<gene>
    <name evidence="1" type="ORF">Vadar_028914</name>
</gene>
<organism evidence="1 2">
    <name type="scientific">Vaccinium darrowii</name>
    <dbReference type="NCBI Taxonomy" id="229202"/>
    <lineage>
        <taxon>Eukaryota</taxon>
        <taxon>Viridiplantae</taxon>
        <taxon>Streptophyta</taxon>
        <taxon>Embryophyta</taxon>
        <taxon>Tracheophyta</taxon>
        <taxon>Spermatophyta</taxon>
        <taxon>Magnoliopsida</taxon>
        <taxon>eudicotyledons</taxon>
        <taxon>Gunneridae</taxon>
        <taxon>Pentapetalae</taxon>
        <taxon>asterids</taxon>
        <taxon>Ericales</taxon>
        <taxon>Ericaceae</taxon>
        <taxon>Vaccinioideae</taxon>
        <taxon>Vaccinieae</taxon>
        <taxon>Vaccinium</taxon>
    </lineage>
</organism>
<keyword evidence="2" id="KW-1185">Reference proteome</keyword>
<evidence type="ECO:0000313" key="2">
    <source>
        <dbReference type="Proteomes" id="UP000828048"/>
    </source>
</evidence>